<protein>
    <submittedName>
        <fullName evidence="2">Uncharacterized protein</fullName>
    </submittedName>
</protein>
<evidence type="ECO:0000256" key="1">
    <source>
        <dbReference type="SAM" id="MobiDB-lite"/>
    </source>
</evidence>
<name>A0A1V9ZMM5_ACHHY</name>
<dbReference type="EMBL" id="JNBR01000073">
    <property type="protein sequence ID" value="OQR99227.1"/>
    <property type="molecule type" value="Genomic_DNA"/>
</dbReference>
<gene>
    <name evidence="2" type="ORF">ACHHYP_07161</name>
</gene>
<feature type="region of interest" description="Disordered" evidence="1">
    <location>
        <begin position="155"/>
        <end position="181"/>
    </location>
</feature>
<dbReference type="Proteomes" id="UP000243579">
    <property type="component" value="Unassembled WGS sequence"/>
</dbReference>
<organism evidence="2 3">
    <name type="scientific">Achlya hypogyna</name>
    <name type="common">Oomycete</name>
    <name type="synonym">Protoachlya hypogyna</name>
    <dbReference type="NCBI Taxonomy" id="1202772"/>
    <lineage>
        <taxon>Eukaryota</taxon>
        <taxon>Sar</taxon>
        <taxon>Stramenopiles</taxon>
        <taxon>Oomycota</taxon>
        <taxon>Saprolegniomycetes</taxon>
        <taxon>Saprolegniales</taxon>
        <taxon>Achlyaceae</taxon>
        <taxon>Achlya</taxon>
    </lineage>
</organism>
<reference evidence="2 3" key="1">
    <citation type="journal article" date="2014" name="Genome Biol. Evol.">
        <title>The secreted proteins of Achlya hypogyna and Thraustotheca clavata identify the ancestral oomycete secretome and reveal gene acquisitions by horizontal gene transfer.</title>
        <authorList>
            <person name="Misner I."/>
            <person name="Blouin N."/>
            <person name="Leonard G."/>
            <person name="Richards T.A."/>
            <person name="Lane C.E."/>
        </authorList>
    </citation>
    <scope>NUCLEOTIDE SEQUENCE [LARGE SCALE GENOMIC DNA]</scope>
    <source>
        <strain evidence="2 3">ATCC 48635</strain>
    </source>
</reference>
<proteinExistence type="predicted"/>
<evidence type="ECO:0000313" key="2">
    <source>
        <dbReference type="EMBL" id="OQR99227.1"/>
    </source>
</evidence>
<comment type="caution">
    <text evidence="2">The sequence shown here is derived from an EMBL/GenBank/DDBJ whole genome shotgun (WGS) entry which is preliminary data.</text>
</comment>
<evidence type="ECO:0000313" key="3">
    <source>
        <dbReference type="Proteomes" id="UP000243579"/>
    </source>
</evidence>
<sequence length="281" mass="31625">MKKDERTIMTACISPINVKHTSIFSLTPPNATPNPLQPPPDSIEFHREVAPPDSIAFHRKHAPPDSIALHRKHHGPPSSMTGYRKLDGSPDSLAGHRKQGLADSVAGYRERFTPPDSMAHRRHQTIEAPPSTMSTRRGAKWLFDYQESSPNLEINSFQPPASSARGAPSTPVSTPMESRPKAVRMHCAPNSMDDIRLHQFRSQHVRLDPTMNQSVAEIQQRYALLRRSATFEEKLYSAMSRIPRDLRGAPKKTSTSTKRVQFLDECVNEPPLRTRLRRSSC</sequence>
<accession>A0A1V9ZMM5</accession>
<keyword evidence="3" id="KW-1185">Reference proteome</keyword>
<dbReference type="AlphaFoldDB" id="A0A1V9ZMM5"/>
<dbReference type="OrthoDB" id="71473at2759"/>